<sequence>MQLQTNTPLHYQFTDDLPKDAYFEMLNIGPGVELCFTDDFEYPENVKCKKSLNQSGKFNITEANFLVQSQVLAAWSSKQKFGKAKRKRTTSGSSGSPWRESLLLLESRCLFSSL</sequence>
<protein>
    <submittedName>
        <fullName evidence="1">Hypothetical_protein</fullName>
    </submittedName>
</protein>
<name>A0ABP1H6F5_9EUKA</name>
<evidence type="ECO:0000313" key="1">
    <source>
        <dbReference type="EMBL" id="CAL5985802.1"/>
    </source>
</evidence>
<evidence type="ECO:0000313" key="2">
    <source>
        <dbReference type="Proteomes" id="UP001642409"/>
    </source>
</evidence>
<comment type="caution">
    <text evidence="1">The sequence shown here is derived from an EMBL/GenBank/DDBJ whole genome shotgun (WGS) entry which is preliminary data.</text>
</comment>
<dbReference type="Proteomes" id="UP001642409">
    <property type="component" value="Unassembled WGS sequence"/>
</dbReference>
<organism evidence="1 2">
    <name type="scientific">Hexamita inflata</name>
    <dbReference type="NCBI Taxonomy" id="28002"/>
    <lineage>
        <taxon>Eukaryota</taxon>
        <taxon>Metamonada</taxon>
        <taxon>Diplomonadida</taxon>
        <taxon>Hexamitidae</taxon>
        <taxon>Hexamitinae</taxon>
        <taxon>Hexamita</taxon>
    </lineage>
</organism>
<gene>
    <name evidence="1" type="ORF">HINF_LOCUS9106</name>
</gene>
<dbReference type="EMBL" id="CAXDID020000019">
    <property type="protein sequence ID" value="CAL5985802.1"/>
    <property type="molecule type" value="Genomic_DNA"/>
</dbReference>
<keyword evidence="2" id="KW-1185">Reference proteome</keyword>
<reference evidence="1 2" key="1">
    <citation type="submission" date="2024-07" db="EMBL/GenBank/DDBJ databases">
        <authorList>
            <person name="Akdeniz Z."/>
        </authorList>
    </citation>
    <scope>NUCLEOTIDE SEQUENCE [LARGE SCALE GENOMIC DNA]</scope>
</reference>
<proteinExistence type="predicted"/>
<accession>A0ABP1H6F5</accession>